<keyword evidence="1" id="KW-1133">Transmembrane helix</keyword>
<dbReference type="AlphaFoldDB" id="A0AAP0M8F5"/>
<gene>
    <name evidence="2" type="ORF">WN944_015907</name>
</gene>
<evidence type="ECO:0000313" key="3">
    <source>
        <dbReference type="Proteomes" id="UP001428341"/>
    </source>
</evidence>
<sequence>MVLLMVCWASLRWAPENLNYFWFYFLRVYCYLQQLCSVSIISWSPVFFIALVLILKS</sequence>
<name>A0AAP0M8F5_9ROSI</name>
<dbReference type="Proteomes" id="UP001428341">
    <property type="component" value="Unassembled WGS sequence"/>
</dbReference>
<keyword evidence="3" id="KW-1185">Reference proteome</keyword>
<organism evidence="2 3">
    <name type="scientific">Citrus x changshan-huyou</name>
    <dbReference type="NCBI Taxonomy" id="2935761"/>
    <lineage>
        <taxon>Eukaryota</taxon>
        <taxon>Viridiplantae</taxon>
        <taxon>Streptophyta</taxon>
        <taxon>Embryophyta</taxon>
        <taxon>Tracheophyta</taxon>
        <taxon>Spermatophyta</taxon>
        <taxon>Magnoliopsida</taxon>
        <taxon>eudicotyledons</taxon>
        <taxon>Gunneridae</taxon>
        <taxon>Pentapetalae</taxon>
        <taxon>rosids</taxon>
        <taxon>malvids</taxon>
        <taxon>Sapindales</taxon>
        <taxon>Rutaceae</taxon>
        <taxon>Aurantioideae</taxon>
        <taxon>Citrus</taxon>
    </lineage>
</organism>
<evidence type="ECO:0000256" key="1">
    <source>
        <dbReference type="SAM" id="Phobius"/>
    </source>
</evidence>
<evidence type="ECO:0000313" key="2">
    <source>
        <dbReference type="EMBL" id="KAK9200709.1"/>
    </source>
</evidence>
<dbReference type="EMBL" id="JBCGBO010000005">
    <property type="protein sequence ID" value="KAK9200709.1"/>
    <property type="molecule type" value="Genomic_DNA"/>
</dbReference>
<protein>
    <submittedName>
        <fullName evidence="2">Uncharacterized protein</fullName>
    </submittedName>
</protein>
<keyword evidence="1" id="KW-0812">Transmembrane</keyword>
<proteinExistence type="predicted"/>
<keyword evidence="1" id="KW-0472">Membrane</keyword>
<feature type="transmembrane region" description="Helical" evidence="1">
    <location>
        <begin position="31"/>
        <end position="55"/>
    </location>
</feature>
<accession>A0AAP0M8F5</accession>
<reference evidence="2 3" key="1">
    <citation type="submission" date="2024-05" db="EMBL/GenBank/DDBJ databases">
        <title>Haplotype-resolved chromosome-level genome assembly of Huyou (Citrus changshanensis).</title>
        <authorList>
            <person name="Miao C."/>
            <person name="Chen W."/>
            <person name="Wu Y."/>
            <person name="Wang L."/>
            <person name="Zhao S."/>
            <person name="Grierson D."/>
            <person name="Xu C."/>
            <person name="Chen K."/>
        </authorList>
    </citation>
    <scope>NUCLEOTIDE SEQUENCE [LARGE SCALE GENOMIC DNA]</scope>
    <source>
        <strain evidence="2">01-14</strain>
        <tissue evidence="2">Leaf</tissue>
    </source>
</reference>
<comment type="caution">
    <text evidence="2">The sequence shown here is derived from an EMBL/GenBank/DDBJ whole genome shotgun (WGS) entry which is preliminary data.</text>
</comment>